<sequence length="73" mass="8433">MPEAEHVHLWQRRHPSALKTDQQEALSALPQPCCQYALFEYPPPYLSRPFLALLVPMDICRNLLQTIGPIHQL</sequence>
<proteinExistence type="predicted"/>
<organism evidence="1 2">
    <name type="scientific">Romanomermis culicivorax</name>
    <name type="common">Nematode worm</name>
    <dbReference type="NCBI Taxonomy" id="13658"/>
    <lineage>
        <taxon>Eukaryota</taxon>
        <taxon>Metazoa</taxon>
        <taxon>Ecdysozoa</taxon>
        <taxon>Nematoda</taxon>
        <taxon>Enoplea</taxon>
        <taxon>Dorylaimia</taxon>
        <taxon>Mermithida</taxon>
        <taxon>Mermithoidea</taxon>
        <taxon>Mermithidae</taxon>
        <taxon>Romanomermis</taxon>
    </lineage>
</organism>
<dbReference type="WBParaSite" id="nRc.2.0.1.t31839-RA">
    <property type="protein sequence ID" value="nRc.2.0.1.t31839-RA"/>
    <property type="gene ID" value="nRc.2.0.1.g31839"/>
</dbReference>
<evidence type="ECO:0000313" key="1">
    <source>
        <dbReference type="Proteomes" id="UP000887565"/>
    </source>
</evidence>
<dbReference type="AlphaFoldDB" id="A0A915K0K2"/>
<accession>A0A915K0K2</accession>
<keyword evidence="1" id="KW-1185">Reference proteome</keyword>
<evidence type="ECO:0000313" key="2">
    <source>
        <dbReference type="WBParaSite" id="nRc.2.0.1.t31839-RA"/>
    </source>
</evidence>
<name>A0A915K0K2_ROMCU</name>
<dbReference type="Proteomes" id="UP000887565">
    <property type="component" value="Unplaced"/>
</dbReference>
<reference evidence="2" key="1">
    <citation type="submission" date="2022-11" db="UniProtKB">
        <authorList>
            <consortium name="WormBaseParasite"/>
        </authorList>
    </citation>
    <scope>IDENTIFICATION</scope>
</reference>
<protein>
    <submittedName>
        <fullName evidence="2">Uncharacterized protein</fullName>
    </submittedName>
</protein>